<feature type="region of interest" description="Disordered" evidence="2">
    <location>
        <begin position="222"/>
        <end position="304"/>
    </location>
</feature>
<feature type="compositionally biased region" description="Gly residues" evidence="2">
    <location>
        <begin position="241"/>
        <end position="256"/>
    </location>
</feature>
<dbReference type="PANTHER" id="PTHR34766:SF1">
    <property type="entry name" value="UPF0449 PROTEIN C19ORF25"/>
    <property type="match status" value="1"/>
</dbReference>
<gene>
    <name evidence="3" type="primary">C20H19orf25</name>
</gene>
<evidence type="ECO:0000313" key="3">
    <source>
        <dbReference type="Ensembl" id="ENSCAFP00030022445.1"/>
    </source>
</evidence>
<sequence length="406" mass="42092">MHVGGCCESHCCGRVSRECLAASFEPWWPHRCDGAAPSTCFSKCVIRRASSPIRLTVSTQGVPRLTASPTQPWGGGFGDQGGDAAERPAPRPPPGDPHGQPAWPRQHVGCVPFRQDAGSGCFVTRRGQPGQDPAPTPSSSRDPAASSDWTRTLEGAAPLRGGVAPRGGAGRSQGRQEVCVTCPGRGSAATGSGSGSSAAPAVLLARGREEVGALEALAGKLRQRRRQAPAPAGPTMSVLGRAGGGASPGGGAGFPGNGAPAPCRSSRGGRRGRGEGQTRQRPFLSPPEMGSKAKKRVVLPTRPAPPAVEQILEDVRGAPPDDPVFIALGLDDSPGLSQRAEDTEAQREQLYQQSRAYVAMNQRLQQAGDGLKQKCEDLWRAGEELERDVGQVKQVALPGATAASLG</sequence>
<protein>
    <submittedName>
        <fullName evidence="3">Uncharacterized protein</fullName>
    </submittedName>
</protein>
<dbReference type="InterPro" id="IPR028227">
    <property type="entry name" value="UPF0449"/>
</dbReference>
<reference evidence="3" key="1">
    <citation type="submission" date="2019-03" db="EMBL/GenBank/DDBJ databases">
        <authorList>
            <person name="Warren W.C."/>
            <person name="Johnson G.S."/>
        </authorList>
    </citation>
    <scope>NUCLEOTIDE SEQUENCE [LARGE SCALE GENOMIC DNA]</scope>
    <source>
        <strain evidence="3">Basenji</strain>
    </source>
</reference>
<dbReference type="Pfam" id="PF15136">
    <property type="entry name" value="UPF0449"/>
    <property type="match status" value="1"/>
</dbReference>
<feature type="region of interest" description="Disordered" evidence="2">
    <location>
        <begin position="316"/>
        <end position="347"/>
    </location>
</feature>
<evidence type="ECO:0000313" key="4">
    <source>
        <dbReference type="Proteomes" id="UP000694429"/>
    </source>
</evidence>
<evidence type="ECO:0000256" key="2">
    <source>
        <dbReference type="SAM" id="MobiDB-lite"/>
    </source>
</evidence>
<dbReference type="AlphaFoldDB" id="A0A8C0N6R9"/>
<feature type="compositionally biased region" description="Polar residues" evidence="2">
    <location>
        <begin position="60"/>
        <end position="71"/>
    </location>
</feature>
<accession>A0A8C0N6R9</accession>
<dbReference type="Proteomes" id="UP000694429">
    <property type="component" value="Chromosome 20"/>
</dbReference>
<feature type="compositionally biased region" description="Low complexity" evidence="2">
    <location>
        <begin position="137"/>
        <end position="148"/>
    </location>
</feature>
<feature type="region of interest" description="Disordered" evidence="2">
    <location>
        <begin position="60"/>
        <end position="106"/>
    </location>
</feature>
<dbReference type="PANTHER" id="PTHR34766">
    <property type="entry name" value="UPF0449 PROTEIN C19ORF25"/>
    <property type="match status" value="1"/>
</dbReference>
<feature type="compositionally biased region" description="Low complexity" evidence="2">
    <location>
        <begin position="257"/>
        <end position="266"/>
    </location>
</feature>
<organism evidence="3 4">
    <name type="scientific">Canis lupus familiaris</name>
    <name type="common">Dog</name>
    <name type="synonym">Canis familiaris</name>
    <dbReference type="NCBI Taxonomy" id="9615"/>
    <lineage>
        <taxon>Eukaryota</taxon>
        <taxon>Metazoa</taxon>
        <taxon>Chordata</taxon>
        <taxon>Craniata</taxon>
        <taxon>Vertebrata</taxon>
        <taxon>Euteleostomi</taxon>
        <taxon>Mammalia</taxon>
        <taxon>Eutheria</taxon>
        <taxon>Laurasiatheria</taxon>
        <taxon>Carnivora</taxon>
        <taxon>Caniformia</taxon>
        <taxon>Canidae</taxon>
        <taxon>Canis</taxon>
    </lineage>
</organism>
<reference evidence="3" key="2">
    <citation type="submission" date="2025-08" db="UniProtKB">
        <authorList>
            <consortium name="Ensembl"/>
        </authorList>
    </citation>
    <scope>IDENTIFICATION</scope>
</reference>
<evidence type="ECO:0000256" key="1">
    <source>
        <dbReference type="ARBA" id="ARBA00006137"/>
    </source>
</evidence>
<feature type="region of interest" description="Disordered" evidence="2">
    <location>
        <begin position="121"/>
        <end position="175"/>
    </location>
</feature>
<proteinExistence type="inferred from homology"/>
<comment type="similarity">
    <text evidence="1">Belongs to the UPF0449 family.</text>
</comment>
<dbReference type="Ensembl" id="ENSCAFT00030025704.1">
    <property type="protein sequence ID" value="ENSCAFP00030022445.1"/>
    <property type="gene ID" value="ENSCAFG00030013893.1"/>
</dbReference>
<name>A0A8C0N6R9_CANLF</name>